<reference evidence="1" key="1">
    <citation type="submission" date="2022-07" db="EMBL/GenBank/DDBJ databases">
        <title>Chromosome-level genome of Muraenolepis orangiensis.</title>
        <authorList>
            <person name="Kim J."/>
        </authorList>
    </citation>
    <scope>NUCLEOTIDE SEQUENCE</scope>
    <source>
        <strain evidence="1">KU_S4_2022</strain>
        <tissue evidence="1">Muscle</tissue>
    </source>
</reference>
<accession>A0A9Q0I7N1</accession>
<name>A0A9Q0I7N1_9TELE</name>
<gene>
    <name evidence="1" type="ORF">NHX12_009673</name>
</gene>
<dbReference type="AlphaFoldDB" id="A0A9Q0I7N1"/>
<protein>
    <submittedName>
        <fullName evidence="1">Uncharacterized protein</fullName>
    </submittedName>
</protein>
<organism evidence="1 2">
    <name type="scientific">Muraenolepis orangiensis</name>
    <name type="common">Patagonian moray cod</name>
    <dbReference type="NCBI Taxonomy" id="630683"/>
    <lineage>
        <taxon>Eukaryota</taxon>
        <taxon>Metazoa</taxon>
        <taxon>Chordata</taxon>
        <taxon>Craniata</taxon>
        <taxon>Vertebrata</taxon>
        <taxon>Euteleostomi</taxon>
        <taxon>Actinopterygii</taxon>
        <taxon>Neopterygii</taxon>
        <taxon>Teleostei</taxon>
        <taxon>Neoteleostei</taxon>
        <taxon>Acanthomorphata</taxon>
        <taxon>Zeiogadaria</taxon>
        <taxon>Gadariae</taxon>
        <taxon>Gadiformes</taxon>
        <taxon>Muraenolepidoidei</taxon>
        <taxon>Muraenolepididae</taxon>
        <taxon>Muraenolepis</taxon>
    </lineage>
</organism>
<feature type="non-terminal residue" evidence="1">
    <location>
        <position position="52"/>
    </location>
</feature>
<keyword evidence="2" id="KW-1185">Reference proteome</keyword>
<dbReference type="Proteomes" id="UP001148018">
    <property type="component" value="Unassembled WGS sequence"/>
</dbReference>
<evidence type="ECO:0000313" key="2">
    <source>
        <dbReference type="Proteomes" id="UP001148018"/>
    </source>
</evidence>
<dbReference type="EMBL" id="JANIIK010000115">
    <property type="protein sequence ID" value="KAJ3588819.1"/>
    <property type="molecule type" value="Genomic_DNA"/>
</dbReference>
<sequence>MVGRAAPSDAQETGFASLGLPCLAPEDCAGLVGGLRPAIVQLILPWGSSTQI</sequence>
<proteinExistence type="predicted"/>
<evidence type="ECO:0000313" key="1">
    <source>
        <dbReference type="EMBL" id="KAJ3588819.1"/>
    </source>
</evidence>
<comment type="caution">
    <text evidence="1">The sequence shown here is derived from an EMBL/GenBank/DDBJ whole genome shotgun (WGS) entry which is preliminary data.</text>
</comment>